<feature type="transmembrane region" description="Helical" evidence="1">
    <location>
        <begin position="12"/>
        <end position="35"/>
    </location>
</feature>
<dbReference type="OrthoDB" id="5513925at2"/>
<evidence type="ECO:0000313" key="3">
    <source>
        <dbReference type="Proteomes" id="UP000221734"/>
    </source>
</evidence>
<dbReference type="KEGG" id="kst:KSMBR1_3450"/>
<gene>
    <name evidence="2" type="ORF">KSMBR1_3450</name>
</gene>
<protein>
    <submittedName>
        <fullName evidence="2">Uncharacterized protein</fullName>
    </submittedName>
</protein>
<dbReference type="Proteomes" id="UP000221734">
    <property type="component" value="Chromosome Kuenenia_stuttgartiensis_MBR1"/>
</dbReference>
<feature type="transmembrane region" description="Helical" evidence="1">
    <location>
        <begin position="113"/>
        <end position="136"/>
    </location>
</feature>
<dbReference type="AlphaFoldDB" id="A0A2C9CJI6"/>
<sequence>MSRGMWSLPISNKIFFTFFLAIITVAIGVGFWIAYDKTGFSPAKTVRYYCGDEGGEFDPNQSQEEYLESLKEGIYFPKSYRELLGVTHAHIFSIPIVVFILSRMLAMTQLRDWLKIAVYSGSLAGIIMNLGAPWLIRYTSHHFVILLTISNILFILTFGAYIFFPLYDMWFYRGQIKK</sequence>
<keyword evidence="1" id="KW-0812">Transmembrane</keyword>
<keyword evidence="1" id="KW-0472">Membrane</keyword>
<keyword evidence="3" id="KW-1185">Reference proteome</keyword>
<name>A0A2C9CJI6_KUEST</name>
<evidence type="ECO:0000256" key="1">
    <source>
        <dbReference type="SAM" id="Phobius"/>
    </source>
</evidence>
<feature type="transmembrane region" description="Helical" evidence="1">
    <location>
        <begin position="83"/>
        <end position="101"/>
    </location>
</feature>
<proteinExistence type="predicted"/>
<organism evidence="2 3">
    <name type="scientific">Kuenenia stuttgartiensis</name>
    <dbReference type="NCBI Taxonomy" id="174633"/>
    <lineage>
        <taxon>Bacteria</taxon>
        <taxon>Pseudomonadati</taxon>
        <taxon>Planctomycetota</taxon>
        <taxon>Candidatus Brocadiia</taxon>
        <taxon>Candidatus Brocadiales</taxon>
        <taxon>Candidatus Brocadiaceae</taxon>
        <taxon>Candidatus Kuenenia</taxon>
    </lineage>
</organism>
<accession>A0A2C9CJI6</accession>
<feature type="transmembrane region" description="Helical" evidence="1">
    <location>
        <begin position="142"/>
        <end position="167"/>
    </location>
</feature>
<keyword evidence="1" id="KW-1133">Transmembrane helix</keyword>
<evidence type="ECO:0000313" key="2">
    <source>
        <dbReference type="EMBL" id="SOH05924.1"/>
    </source>
</evidence>
<reference evidence="3" key="1">
    <citation type="submission" date="2017-10" db="EMBL/GenBank/DDBJ databases">
        <authorList>
            <person name="Frank J."/>
        </authorList>
    </citation>
    <scope>NUCLEOTIDE SEQUENCE [LARGE SCALE GENOMIC DNA]</scope>
</reference>
<dbReference type="RefSeq" id="WP_157820696.1">
    <property type="nucleotide sequence ID" value="NZ_OCTL01000027.1"/>
</dbReference>
<dbReference type="EMBL" id="LT934425">
    <property type="protein sequence ID" value="SOH05924.1"/>
    <property type="molecule type" value="Genomic_DNA"/>
</dbReference>